<name>A0A409W9E1_9AGAR</name>
<dbReference type="Proteomes" id="UP000284706">
    <property type="component" value="Unassembled WGS sequence"/>
</dbReference>
<proteinExistence type="predicted"/>
<dbReference type="AlphaFoldDB" id="A0A409W9E1"/>
<comment type="caution">
    <text evidence="2">The sequence shown here is derived from an EMBL/GenBank/DDBJ whole genome shotgun (WGS) entry which is preliminary data.</text>
</comment>
<feature type="region of interest" description="Disordered" evidence="1">
    <location>
        <begin position="1"/>
        <end position="63"/>
    </location>
</feature>
<keyword evidence="3" id="KW-1185">Reference proteome</keyword>
<organism evidence="2 3">
    <name type="scientific">Gymnopilus dilepis</name>
    <dbReference type="NCBI Taxonomy" id="231916"/>
    <lineage>
        <taxon>Eukaryota</taxon>
        <taxon>Fungi</taxon>
        <taxon>Dikarya</taxon>
        <taxon>Basidiomycota</taxon>
        <taxon>Agaricomycotina</taxon>
        <taxon>Agaricomycetes</taxon>
        <taxon>Agaricomycetidae</taxon>
        <taxon>Agaricales</taxon>
        <taxon>Agaricineae</taxon>
        <taxon>Hymenogastraceae</taxon>
        <taxon>Gymnopilus</taxon>
    </lineage>
</organism>
<dbReference type="EMBL" id="NHYE01005287">
    <property type="protein sequence ID" value="PPQ75122.1"/>
    <property type="molecule type" value="Genomic_DNA"/>
</dbReference>
<reference evidence="2 3" key="1">
    <citation type="journal article" date="2018" name="Evol. Lett.">
        <title>Horizontal gene cluster transfer increased hallucinogenic mushroom diversity.</title>
        <authorList>
            <person name="Reynolds H.T."/>
            <person name="Vijayakumar V."/>
            <person name="Gluck-Thaler E."/>
            <person name="Korotkin H.B."/>
            <person name="Matheny P.B."/>
            <person name="Slot J.C."/>
        </authorList>
    </citation>
    <scope>NUCLEOTIDE SEQUENCE [LARGE SCALE GENOMIC DNA]</scope>
    <source>
        <strain evidence="2 3">SRW20</strain>
    </source>
</reference>
<gene>
    <name evidence="2" type="ORF">CVT26_008300</name>
</gene>
<evidence type="ECO:0000313" key="3">
    <source>
        <dbReference type="Proteomes" id="UP000284706"/>
    </source>
</evidence>
<sequence length="63" mass="7112">MVGLIVNIDTLERMKPSQSESNLANDQDRPVETDQGIPRYTLPYEPVVPSRGNPQQRTGIFNK</sequence>
<protein>
    <submittedName>
        <fullName evidence="2">Uncharacterized protein</fullName>
    </submittedName>
</protein>
<accession>A0A409W9E1</accession>
<evidence type="ECO:0000256" key="1">
    <source>
        <dbReference type="SAM" id="MobiDB-lite"/>
    </source>
</evidence>
<feature type="compositionally biased region" description="Polar residues" evidence="1">
    <location>
        <begin position="52"/>
        <end position="63"/>
    </location>
</feature>
<dbReference type="InParanoid" id="A0A409W9E1"/>
<feature type="compositionally biased region" description="Polar residues" evidence="1">
    <location>
        <begin position="16"/>
        <end position="25"/>
    </location>
</feature>
<evidence type="ECO:0000313" key="2">
    <source>
        <dbReference type="EMBL" id="PPQ75122.1"/>
    </source>
</evidence>